<dbReference type="SUPFAM" id="SSF51182">
    <property type="entry name" value="RmlC-like cupins"/>
    <property type="match status" value="1"/>
</dbReference>
<organism evidence="1">
    <name type="scientific">viral metagenome</name>
    <dbReference type="NCBI Taxonomy" id="1070528"/>
    <lineage>
        <taxon>unclassified sequences</taxon>
        <taxon>metagenomes</taxon>
        <taxon>organismal metagenomes</taxon>
    </lineage>
</organism>
<proteinExistence type="predicted"/>
<dbReference type="InterPro" id="IPR011051">
    <property type="entry name" value="RmlC_Cupin_sf"/>
</dbReference>
<sequence>MFHIIIFFIVLLIFLHVRKHRLTSNDMEVLLFNGTKQNLELMCDFKQPILFQINSDDTLITKCNYDSLDKKNYDMDLLKENGFLPFFETDFLRPSFISYPIYSIILNSFTNYIYHISFRQYFLVSQGSVTIHLVSPNNTVRLNENLCAEPESENVLPITLKKDDCLFIPPQWSYKLIMEEKSSVLSFNYKTVLNIISYFDYYILEFLQNINTKYKFPINLQKIEMVIEKKDE</sequence>
<name>A0A6C0HS72_9ZZZZ</name>
<dbReference type="AlphaFoldDB" id="A0A6C0HS72"/>
<reference evidence="1" key="1">
    <citation type="journal article" date="2020" name="Nature">
        <title>Giant virus diversity and host interactions through global metagenomics.</title>
        <authorList>
            <person name="Schulz F."/>
            <person name="Roux S."/>
            <person name="Paez-Espino D."/>
            <person name="Jungbluth S."/>
            <person name="Walsh D.A."/>
            <person name="Denef V.J."/>
            <person name="McMahon K.D."/>
            <person name="Konstantinidis K.T."/>
            <person name="Eloe-Fadrosh E.A."/>
            <person name="Kyrpides N.C."/>
            <person name="Woyke T."/>
        </authorList>
    </citation>
    <scope>NUCLEOTIDE SEQUENCE</scope>
    <source>
        <strain evidence="1">GVMAG-M-3300023184-167</strain>
    </source>
</reference>
<accession>A0A6C0HS72</accession>
<evidence type="ECO:0008006" key="2">
    <source>
        <dbReference type="Google" id="ProtNLM"/>
    </source>
</evidence>
<protein>
    <recommendedName>
        <fullName evidence="2">Cupin-like domain-containing protein</fullName>
    </recommendedName>
</protein>
<evidence type="ECO:0000313" key="1">
    <source>
        <dbReference type="EMBL" id="QHT83442.1"/>
    </source>
</evidence>
<dbReference type="EMBL" id="MN740009">
    <property type="protein sequence ID" value="QHT83442.1"/>
    <property type="molecule type" value="Genomic_DNA"/>
</dbReference>
<dbReference type="Gene3D" id="2.60.120.650">
    <property type="entry name" value="Cupin"/>
    <property type="match status" value="1"/>
</dbReference>